<protein>
    <recommendedName>
        <fullName evidence="2">DNA polymerase III subunit delta</fullName>
        <ecNumber evidence="1">2.7.7.7</ecNumber>
    </recommendedName>
</protein>
<dbReference type="Proteomes" id="UP000664844">
    <property type="component" value="Unassembled WGS sequence"/>
</dbReference>
<organism evidence="11 12">
    <name type="scientific">Phormidium pseudopriestleyi FRX01</name>
    <dbReference type="NCBI Taxonomy" id="1759528"/>
    <lineage>
        <taxon>Bacteria</taxon>
        <taxon>Bacillati</taxon>
        <taxon>Cyanobacteriota</taxon>
        <taxon>Cyanophyceae</taxon>
        <taxon>Oscillatoriophycideae</taxon>
        <taxon>Oscillatoriales</taxon>
        <taxon>Oscillatoriaceae</taxon>
        <taxon>Phormidium</taxon>
    </lineage>
</organism>
<keyword evidence="3 11" id="KW-0808">Transferase</keyword>
<dbReference type="InterPro" id="IPR008921">
    <property type="entry name" value="DNA_pol3_clamp-load_cplx_C"/>
</dbReference>
<dbReference type="Gene3D" id="3.40.50.300">
    <property type="entry name" value="P-loop containing nucleotide triphosphate hydrolases"/>
    <property type="match status" value="1"/>
</dbReference>
<evidence type="ECO:0000259" key="9">
    <source>
        <dbReference type="Pfam" id="PF06144"/>
    </source>
</evidence>
<keyword evidence="4 11" id="KW-0548">Nucleotidyltransferase</keyword>
<sequence>MSIYLYWGSDDFAMAKAVNALRDRTLDPAWATFNADKISPEQSDAVIQGLNQSVTPPFGSGGRFVWLVDTHVCQQASAEVLAEMERTLPVIPETNILLLTTPNKPDGRLKTTKLLQKYAKVQEFSPLPPWKHDEIVSFVRKVAQEVGVKLTPDAVDLLAESVGNDTRSLYNALEKLHLYSLSAGPQSLSAATVDQLVTATTQNSLQLASAIRQGDVGTALELVADLINRNEPALKISATLTGQFRTWFWVKLMIESGERDEKAIAAAAEIGNFKRIYFLRKEVSALSLSQLEQILALLLELEVSLKRGTEELSTLQTKTIELCQLCRQTSFR</sequence>
<dbReference type="Pfam" id="PF06144">
    <property type="entry name" value="DNA_pol3_delta"/>
    <property type="match status" value="1"/>
</dbReference>
<keyword evidence="12" id="KW-1185">Reference proteome</keyword>
<dbReference type="InterPro" id="IPR010372">
    <property type="entry name" value="DNA_pol3_delta_N"/>
</dbReference>
<dbReference type="PANTHER" id="PTHR34388:SF1">
    <property type="entry name" value="DNA POLYMERASE III SUBUNIT DELTA"/>
    <property type="match status" value="1"/>
</dbReference>
<dbReference type="RefSeq" id="WP_207090247.1">
    <property type="nucleotide sequence ID" value="NZ_JAFLQW010000590.1"/>
</dbReference>
<evidence type="ECO:0000313" key="11">
    <source>
        <dbReference type="EMBL" id="MBO0351817.1"/>
    </source>
</evidence>
<accession>A0ABS3FXE3</accession>
<comment type="catalytic activity">
    <reaction evidence="8">
        <text>DNA(n) + a 2'-deoxyribonucleoside 5'-triphosphate = DNA(n+1) + diphosphate</text>
        <dbReference type="Rhea" id="RHEA:22508"/>
        <dbReference type="Rhea" id="RHEA-COMP:17339"/>
        <dbReference type="Rhea" id="RHEA-COMP:17340"/>
        <dbReference type="ChEBI" id="CHEBI:33019"/>
        <dbReference type="ChEBI" id="CHEBI:61560"/>
        <dbReference type="ChEBI" id="CHEBI:173112"/>
        <dbReference type="EC" id="2.7.7.7"/>
    </reaction>
</comment>
<evidence type="ECO:0000313" key="12">
    <source>
        <dbReference type="Proteomes" id="UP000664844"/>
    </source>
</evidence>
<proteinExistence type="inferred from homology"/>
<dbReference type="Pfam" id="PF21694">
    <property type="entry name" value="DNA_pol3_delta_C"/>
    <property type="match status" value="1"/>
</dbReference>
<dbReference type="InterPro" id="IPR005790">
    <property type="entry name" value="DNA_polIII_delta"/>
</dbReference>
<dbReference type="PANTHER" id="PTHR34388">
    <property type="entry name" value="DNA POLYMERASE III SUBUNIT DELTA"/>
    <property type="match status" value="1"/>
</dbReference>
<evidence type="ECO:0000256" key="4">
    <source>
        <dbReference type="ARBA" id="ARBA00022695"/>
    </source>
</evidence>
<dbReference type="GO" id="GO:0003887">
    <property type="term" value="F:DNA-directed DNA polymerase activity"/>
    <property type="evidence" value="ECO:0007669"/>
    <property type="project" value="UniProtKB-EC"/>
</dbReference>
<evidence type="ECO:0000256" key="7">
    <source>
        <dbReference type="ARBA" id="ARBA00034754"/>
    </source>
</evidence>
<evidence type="ECO:0000256" key="1">
    <source>
        <dbReference type="ARBA" id="ARBA00012417"/>
    </source>
</evidence>
<evidence type="ECO:0000259" key="10">
    <source>
        <dbReference type="Pfam" id="PF21694"/>
    </source>
</evidence>
<name>A0ABS3FXE3_9CYAN</name>
<reference evidence="11 12" key="1">
    <citation type="submission" date="2021-03" db="EMBL/GenBank/DDBJ databases">
        <title>Metabolic Capacity of the Antarctic Cyanobacterium Phormidium pseudopriestleyi that Sustains Oxygenic Photosynthesis in the Presence of Hydrogen Sulfide.</title>
        <authorList>
            <person name="Lumian J.E."/>
            <person name="Jungblut A.D."/>
            <person name="Dillon M.L."/>
            <person name="Hawes I."/>
            <person name="Doran P.T."/>
            <person name="Mackey T.J."/>
            <person name="Dick G.J."/>
            <person name="Grettenberger C.L."/>
            <person name="Sumner D.Y."/>
        </authorList>
    </citation>
    <scope>NUCLEOTIDE SEQUENCE [LARGE SCALE GENOMIC DNA]</scope>
    <source>
        <strain evidence="11 12">FRX01</strain>
    </source>
</reference>
<gene>
    <name evidence="11" type="primary">holA</name>
    <name evidence="11" type="ORF">J0895_22585</name>
</gene>
<dbReference type="EMBL" id="JAFLQW010000590">
    <property type="protein sequence ID" value="MBO0351817.1"/>
    <property type="molecule type" value="Genomic_DNA"/>
</dbReference>
<dbReference type="Gene3D" id="1.20.272.10">
    <property type="match status" value="1"/>
</dbReference>
<evidence type="ECO:0000256" key="2">
    <source>
        <dbReference type="ARBA" id="ARBA00017703"/>
    </source>
</evidence>
<comment type="caution">
    <text evidence="11">The sequence shown here is derived from an EMBL/GenBank/DDBJ whole genome shotgun (WGS) entry which is preliminary data.</text>
</comment>
<evidence type="ECO:0000256" key="3">
    <source>
        <dbReference type="ARBA" id="ARBA00022679"/>
    </source>
</evidence>
<keyword evidence="5" id="KW-0235">DNA replication</keyword>
<dbReference type="InterPro" id="IPR027417">
    <property type="entry name" value="P-loop_NTPase"/>
</dbReference>
<dbReference type="NCBIfam" id="TIGR01128">
    <property type="entry name" value="holA"/>
    <property type="match status" value="1"/>
</dbReference>
<evidence type="ECO:0000256" key="8">
    <source>
        <dbReference type="ARBA" id="ARBA00049244"/>
    </source>
</evidence>
<dbReference type="InterPro" id="IPR048466">
    <property type="entry name" value="DNA_pol3_delta-like_C"/>
</dbReference>
<dbReference type="EC" id="2.7.7.7" evidence="1"/>
<evidence type="ECO:0000256" key="6">
    <source>
        <dbReference type="ARBA" id="ARBA00022932"/>
    </source>
</evidence>
<evidence type="ECO:0000256" key="5">
    <source>
        <dbReference type="ARBA" id="ARBA00022705"/>
    </source>
</evidence>
<feature type="domain" description="DNA polymerase III delta subunit-like C-terminal" evidence="10">
    <location>
        <begin position="202"/>
        <end position="311"/>
    </location>
</feature>
<comment type="similarity">
    <text evidence="7">Belongs to the DNA polymerase HolA subunit family.</text>
</comment>
<dbReference type="Gene3D" id="1.10.8.60">
    <property type="match status" value="1"/>
</dbReference>
<dbReference type="SUPFAM" id="SSF52540">
    <property type="entry name" value="P-loop containing nucleoside triphosphate hydrolases"/>
    <property type="match status" value="1"/>
</dbReference>
<keyword evidence="6" id="KW-0239">DNA-directed DNA polymerase</keyword>
<feature type="domain" description="DNA polymerase III delta N-terminal" evidence="9">
    <location>
        <begin position="4"/>
        <end position="123"/>
    </location>
</feature>
<dbReference type="SUPFAM" id="SSF48019">
    <property type="entry name" value="post-AAA+ oligomerization domain-like"/>
    <property type="match status" value="1"/>
</dbReference>